<evidence type="ECO:0000313" key="5">
    <source>
        <dbReference type="Proteomes" id="UP001606099"/>
    </source>
</evidence>
<dbReference type="Pfam" id="PF00571">
    <property type="entry name" value="CBS"/>
    <property type="match status" value="1"/>
</dbReference>
<evidence type="ECO:0000259" key="3">
    <source>
        <dbReference type="PROSITE" id="PS51371"/>
    </source>
</evidence>
<dbReference type="EMBL" id="JBIGHZ010000004">
    <property type="protein sequence ID" value="MFG6448984.1"/>
    <property type="molecule type" value="Genomic_DNA"/>
</dbReference>
<dbReference type="RefSeq" id="WP_394461746.1">
    <property type="nucleotide sequence ID" value="NZ_JBIGHZ010000004.1"/>
</dbReference>
<dbReference type="SUPFAM" id="SSF54631">
    <property type="entry name" value="CBS-domain pair"/>
    <property type="match status" value="1"/>
</dbReference>
<name>A0ABW7FXC8_9BURK</name>
<dbReference type="PANTHER" id="PTHR43080">
    <property type="entry name" value="CBS DOMAIN-CONTAINING PROTEIN CBSX3, MITOCHONDRIAL"/>
    <property type="match status" value="1"/>
</dbReference>
<dbReference type="PANTHER" id="PTHR43080:SF2">
    <property type="entry name" value="CBS DOMAIN-CONTAINING PROTEIN"/>
    <property type="match status" value="1"/>
</dbReference>
<dbReference type="PROSITE" id="PS51371">
    <property type="entry name" value="CBS"/>
    <property type="match status" value="1"/>
</dbReference>
<dbReference type="InterPro" id="IPR051257">
    <property type="entry name" value="Diverse_CBS-Domain"/>
</dbReference>
<protein>
    <submittedName>
        <fullName evidence="4">HPP family protein</fullName>
    </submittedName>
</protein>
<accession>A0ABW7FXC8</accession>
<evidence type="ECO:0000256" key="1">
    <source>
        <dbReference type="ARBA" id="ARBA00023122"/>
    </source>
</evidence>
<dbReference type="Proteomes" id="UP001606099">
    <property type="component" value="Unassembled WGS sequence"/>
</dbReference>
<proteinExistence type="predicted"/>
<reference evidence="4 5" key="1">
    <citation type="submission" date="2024-08" db="EMBL/GenBank/DDBJ databases">
        <authorList>
            <person name="Lu H."/>
        </authorList>
    </citation>
    <scope>NUCLEOTIDE SEQUENCE [LARGE SCALE GENOMIC DNA]</scope>
    <source>
        <strain evidence="4 5">BYS180W</strain>
    </source>
</reference>
<comment type="caution">
    <text evidence="4">The sequence shown here is derived from an EMBL/GenBank/DDBJ whole genome shotgun (WGS) entry which is preliminary data.</text>
</comment>
<keyword evidence="5" id="KW-1185">Reference proteome</keyword>
<dbReference type="InterPro" id="IPR046342">
    <property type="entry name" value="CBS_dom_sf"/>
</dbReference>
<evidence type="ECO:0000313" key="4">
    <source>
        <dbReference type="EMBL" id="MFG6448984.1"/>
    </source>
</evidence>
<feature type="domain" description="CBS" evidence="3">
    <location>
        <begin position="147"/>
        <end position="203"/>
    </location>
</feature>
<dbReference type="CDD" id="cd02205">
    <property type="entry name" value="CBS_pair_SF"/>
    <property type="match status" value="1"/>
</dbReference>
<gene>
    <name evidence="4" type="ORF">ACG0Z6_12150</name>
</gene>
<organism evidence="4 5">
    <name type="scientific">Roseateles rivi</name>
    <dbReference type="NCBI Taxonomy" id="3299028"/>
    <lineage>
        <taxon>Bacteria</taxon>
        <taxon>Pseudomonadati</taxon>
        <taxon>Pseudomonadota</taxon>
        <taxon>Betaproteobacteria</taxon>
        <taxon>Burkholderiales</taxon>
        <taxon>Sphaerotilaceae</taxon>
        <taxon>Roseateles</taxon>
    </lineage>
</organism>
<dbReference type="Gene3D" id="3.10.580.10">
    <property type="entry name" value="CBS-domain"/>
    <property type="match status" value="1"/>
</dbReference>
<keyword evidence="1 2" id="KW-0129">CBS domain</keyword>
<evidence type="ECO:0000256" key="2">
    <source>
        <dbReference type="PROSITE-ProRule" id="PRU00703"/>
    </source>
</evidence>
<dbReference type="InterPro" id="IPR000644">
    <property type="entry name" value="CBS_dom"/>
</dbReference>
<sequence length="207" mass="22075">MFAIYGIQGHVASAALEQVQALARTQATRAVLPDEGMQGQGSEPQAQSPQYGSHGAALALQAYAQQLPGWSRVEHLMQPCATVLEVQSDLASAWRLLAQHDCEAAPVLRQDRFVGLLQRKRCWPEQAPDVSAEAWAAHWAQPVRACMTSPLPVAHPETPLADAAALMQALRLPLLAVCDGSGVLLGELSVAALLGALTQPHRLSAWG</sequence>